<dbReference type="PANTHER" id="PTHR23080">
    <property type="entry name" value="THAP DOMAIN PROTEIN"/>
    <property type="match status" value="1"/>
</dbReference>
<dbReference type="EMBL" id="LSMT01001833">
    <property type="protein sequence ID" value="PFX11835.1"/>
    <property type="molecule type" value="Genomic_DNA"/>
</dbReference>
<evidence type="ECO:0000256" key="5">
    <source>
        <dbReference type="ARBA" id="ARBA00023125"/>
    </source>
</evidence>
<sequence length="680" mass="77675">MFEPITRKLDEAIDSNKNMPPIRKRQRNKGQVPDYSIQAQDDAPDMNLCDLFDEPVLPQNEKQIALKPPSYEDIFSGDKELYVDPQYLKVQPDELPPEYDEDEVPDYEINEEDLDNQILNKLGLLDYENVDKNLITCKGAPRMDGSLLKGGKGAPRIGGPLFHGNGAPRLGMPLPFIGSWLNSQVGRGCTNSYRNAPNLQYYRIPKDPHIRRKYVVLMRNETLKLDSTSTRICSVHFDGGEKLSRTHLPSIFPWTKPTAQRRERKRASFEDVQKIEQTKKRKTALAQLPQEANFKFEEQTENMNVNADTSTSVEMQTLLTGDQLNSLYNRMQTREQEIVKLKGEIQQLEKENNNIKEVNSKLQKEIESLKHALDNNRFDISKFKDKDDDIAFYTGFPDYNAFILCYKTVEQASSNINYGHKRTTTNGNVGRPRVLTKFQEFTLVMLRLRLGLFENDLAHRFLVSRSTVSKIVNAWIPFLRREFEPLIIIPPREVLQCYRPDSFKKLLPNVTVIVDCTEFEMERPSALDSQSTCFSSYKSRTTMKSLLGITPSGVLCFVSDLFPGSTSDKEITVLSGFLDRLNPGDQVLADKGFNCQDELASVGASLVIPKFLEQKIQFSTNETNHNKVVASLRVHVERLMERIKNWHIFDHKIPITIAPIASDMLVVVCALSNFQPPLIN</sequence>
<accession>A0A2B4R6C9</accession>
<dbReference type="InterPro" id="IPR006612">
    <property type="entry name" value="THAP_Znf"/>
</dbReference>
<dbReference type="GO" id="GO:0003677">
    <property type="term" value="F:DNA binding"/>
    <property type="evidence" value="ECO:0007669"/>
    <property type="project" value="UniProtKB-UniRule"/>
</dbReference>
<evidence type="ECO:0000313" key="11">
    <source>
        <dbReference type="Proteomes" id="UP000225706"/>
    </source>
</evidence>
<dbReference type="OrthoDB" id="5960381at2759"/>
<comment type="caution">
    <text evidence="10">The sequence shown here is derived from an EMBL/GenBank/DDBJ whole genome shotgun (WGS) entry which is preliminary data.</text>
</comment>
<evidence type="ECO:0000256" key="4">
    <source>
        <dbReference type="ARBA" id="ARBA00022833"/>
    </source>
</evidence>
<feature type="compositionally biased region" description="Basic and acidic residues" evidence="8">
    <location>
        <begin position="1"/>
        <end position="11"/>
    </location>
</feature>
<evidence type="ECO:0000256" key="3">
    <source>
        <dbReference type="ARBA" id="ARBA00022771"/>
    </source>
</evidence>
<evidence type="ECO:0000256" key="8">
    <source>
        <dbReference type="SAM" id="MobiDB-lite"/>
    </source>
</evidence>
<proteinExistence type="predicted"/>
<dbReference type="AlphaFoldDB" id="A0A2B4R6C9"/>
<dbReference type="SUPFAM" id="SSF57716">
    <property type="entry name" value="Glucocorticoid receptor-like (DNA-binding domain)"/>
    <property type="match status" value="1"/>
</dbReference>
<reference evidence="11" key="1">
    <citation type="journal article" date="2017" name="bioRxiv">
        <title>Comparative analysis of the genomes of Stylophora pistillata and Acropora digitifera provides evidence for extensive differences between species of corals.</title>
        <authorList>
            <person name="Voolstra C.R."/>
            <person name="Li Y."/>
            <person name="Liew Y.J."/>
            <person name="Baumgarten S."/>
            <person name="Zoccola D."/>
            <person name="Flot J.-F."/>
            <person name="Tambutte S."/>
            <person name="Allemand D."/>
            <person name="Aranda M."/>
        </authorList>
    </citation>
    <scope>NUCLEOTIDE SEQUENCE [LARGE SCALE GENOMIC DNA]</scope>
</reference>
<keyword evidence="2" id="KW-0479">Metal-binding</keyword>
<evidence type="ECO:0000256" key="7">
    <source>
        <dbReference type="SAM" id="Coils"/>
    </source>
</evidence>
<name>A0A2B4R6C9_STYPI</name>
<protein>
    <recommendedName>
        <fullName evidence="9">THAP-type domain-containing protein</fullName>
    </recommendedName>
</protein>
<keyword evidence="7" id="KW-0175">Coiled coil</keyword>
<feature type="domain" description="THAP-type" evidence="9">
    <location>
        <begin position="172"/>
        <end position="252"/>
    </location>
</feature>
<dbReference type="PROSITE" id="PS50950">
    <property type="entry name" value="ZF_THAP"/>
    <property type="match status" value="1"/>
</dbReference>
<keyword evidence="4" id="KW-0862">Zinc</keyword>
<dbReference type="Proteomes" id="UP000225706">
    <property type="component" value="Unassembled WGS sequence"/>
</dbReference>
<dbReference type="InterPro" id="IPR027806">
    <property type="entry name" value="HARBI1_dom"/>
</dbReference>
<dbReference type="STRING" id="50429.A0A2B4R6C9"/>
<dbReference type="GO" id="GO:0008270">
    <property type="term" value="F:zinc ion binding"/>
    <property type="evidence" value="ECO:0007669"/>
    <property type="project" value="UniProtKB-KW"/>
</dbReference>
<evidence type="ECO:0000259" key="9">
    <source>
        <dbReference type="PROSITE" id="PS50950"/>
    </source>
</evidence>
<evidence type="ECO:0000313" key="10">
    <source>
        <dbReference type="EMBL" id="PFX11835.1"/>
    </source>
</evidence>
<evidence type="ECO:0000256" key="1">
    <source>
        <dbReference type="ARBA" id="ARBA00001968"/>
    </source>
</evidence>
<organism evidence="10 11">
    <name type="scientific">Stylophora pistillata</name>
    <name type="common">Smooth cauliflower coral</name>
    <dbReference type="NCBI Taxonomy" id="50429"/>
    <lineage>
        <taxon>Eukaryota</taxon>
        <taxon>Metazoa</taxon>
        <taxon>Cnidaria</taxon>
        <taxon>Anthozoa</taxon>
        <taxon>Hexacorallia</taxon>
        <taxon>Scleractinia</taxon>
        <taxon>Astrocoeniina</taxon>
        <taxon>Pocilloporidae</taxon>
        <taxon>Stylophora</taxon>
    </lineage>
</organism>
<gene>
    <name evidence="10" type="ORF">AWC38_SpisGene24307</name>
</gene>
<dbReference type="InterPro" id="IPR027805">
    <property type="entry name" value="Transposase_HTH_dom"/>
</dbReference>
<feature type="coiled-coil region" evidence="7">
    <location>
        <begin position="324"/>
        <end position="375"/>
    </location>
</feature>
<evidence type="ECO:0000256" key="6">
    <source>
        <dbReference type="PROSITE-ProRule" id="PRU00309"/>
    </source>
</evidence>
<dbReference type="Pfam" id="PF05485">
    <property type="entry name" value="THAP"/>
    <property type="match status" value="1"/>
</dbReference>
<dbReference type="Pfam" id="PF13613">
    <property type="entry name" value="HTH_Tnp_4"/>
    <property type="match status" value="1"/>
</dbReference>
<keyword evidence="3 6" id="KW-0863">Zinc-finger</keyword>
<dbReference type="Pfam" id="PF13359">
    <property type="entry name" value="DDE_Tnp_4"/>
    <property type="match status" value="1"/>
</dbReference>
<keyword evidence="5 6" id="KW-0238">DNA-binding</keyword>
<dbReference type="PANTHER" id="PTHR23080:SF133">
    <property type="entry name" value="SI:CH211-262I1.5-RELATED"/>
    <property type="match status" value="1"/>
</dbReference>
<comment type="cofactor">
    <cofactor evidence="1">
        <name>a divalent metal cation</name>
        <dbReference type="ChEBI" id="CHEBI:60240"/>
    </cofactor>
</comment>
<keyword evidence="11" id="KW-1185">Reference proteome</keyword>
<evidence type="ECO:0000256" key="2">
    <source>
        <dbReference type="ARBA" id="ARBA00022723"/>
    </source>
</evidence>
<feature type="region of interest" description="Disordered" evidence="8">
    <location>
        <begin position="1"/>
        <end position="35"/>
    </location>
</feature>